<protein>
    <submittedName>
        <fullName evidence="2">Exosortase A-associated hydrolase 1</fullName>
    </submittedName>
</protein>
<comment type="caution">
    <text evidence="2">The sequence shown here is derived from an EMBL/GenBank/DDBJ whole genome shotgun (WGS) entry which is preliminary data.</text>
</comment>
<evidence type="ECO:0000259" key="1">
    <source>
        <dbReference type="Pfam" id="PF12146"/>
    </source>
</evidence>
<accession>A0A840G7L2</accession>
<name>A0A840G7L2_RHOTE</name>
<dbReference type="SUPFAM" id="SSF53474">
    <property type="entry name" value="alpha/beta-Hydrolases"/>
    <property type="match status" value="1"/>
</dbReference>
<gene>
    <name evidence="2" type="ORF">GGD90_002252</name>
</gene>
<feature type="domain" description="Serine aminopeptidase S33" evidence="1">
    <location>
        <begin position="52"/>
        <end position="229"/>
    </location>
</feature>
<dbReference type="Gene3D" id="3.40.50.1820">
    <property type="entry name" value="alpha/beta hydrolase"/>
    <property type="match status" value="1"/>
</dbReference>
<dbReference type="NCBIfam" id="TIGR03100">
    <property type="entry name" value="hydr1_PEP"/>
    <property type="match status" value="1"/>
</dbReference>
<dbReference type="RefSeq" id="WP_153116989.1">
    <property type="nucleotide sequence ID" value="NZ_JACIGE010000008.1"/>
</dbReference>
<evidence type="ECO:0000313" key="2">
    <source>
        <dbReference type="EMBL" id="MBB4247866.1"/>
    </source>
</evidence>
<dbReference type="InterPro" id="IPR017531">
    <property type="entry name" value="Hydrolase-1_PEP"/>
</dbReference>
<organism evidence="2 3">
    <name type="scientific">Rhodocyclus tenuis</name>
    <name type="common">Rhodospirillum tenue</name>
    <dbReference type="NCBI Taxonomy" id="1066"/>
    <lineage>
        <taxon>Bacteria</taxon>
        <taxon>Pseudomonadati</taxon>
        <taxon>Pseudomonadota</taxon>
        <taxon>Betaproteobacteria</taxon>
        <taxon>Rhodocyclales</taxon>
        <taxon>Rhodocyclaceae</taxon>
        <taxon>Rhodocyclus</taxon>
    </lineage>
</organism>
<dbReference type="EMBL" id="JACIGE010000008">
    <property type="protein sequence ID" value="MBB4247866.1"/>
    <property type="molecule type" value="Genomic_DNA"/>
</dbReference>
<dbReference type="GO" id="GO:0016787">
    <property type="term" value="F:hydrolase activity"/>
    <property type="evidence" value="ECO:0007669"/>
    <property type="project" value="UniProtKB-KW"/>
</dbReference>
<proteinExistence type="predicted"/>
<dbReference type="Pfam" id="PF12146">
    <property type="entry name" value="Hydrolase_4"/>
    <property type="match status" value="1"/>
</dbReference>
<dbReference type="AlphaFoldDB" id="A0A840G7L2"/>
<reference evidence="2 3" key="1">
    <citation type="submission" date="2020-08" db="EMBL/GenBank/DDBJ databases">
        <title>Genome sequencing of Purple Non-Sulfur Bacteria from various extreme environments.</title>
        <authorList>
            <person name="Mayer M."/>
        </authorList>
    </citation>
    <scope>NUCLEOTIDE SEQUENCE [LARGE SCALE GENOMIC DNA]</scope>
    <source>
        <strain evidence="2 3">2761</strain>
    </source>
</reference>
<keyword evidence="3" id="KW-1185">Reference proteome</keyword>
<keyword evidence="2" id="KW-0378">Hydrolase</keyword>
<dbReference type="InterPro" id="IPR022742">
    <property type="entry name" value="Hydrolase_4"/>
</dbReference>
<evidence type="ECO:0000313" key="3">
    <source>
        <dbReference type="Proteomes" id="UP000587070"/>
    </source>
</evidence>
<dbReference type="Proteomes" id="UP000587070">
    <property type="component" value="Unassembled WGS sequence"/>
</dbReference>
<dbReference type="OrthoDB" id="5379975at2"/>
<dbReference type="InterPro" id="IPR029058">
    <property type="entry name" value="AB_hydrolase_fold"/>
</dbReference>
<sequence length="294" mass="32543">MNEQPLVFESGGLPLPGMLHPAAGPARLGVLMMVAGGPQYRIGGHRQLLLWARDFAAAGFPALRFDFAGMGDSYGDYRGFEHVDEDIRAALDAFFAAVPSLQGVVLWGECNACSASLFYAHRDPRVRGLVMLNPWVRTKEGEARTVVRHYYLERLRQPSFWKKIFSLQFDWLGSARSAAQMLSRASGAPATDAGTSATPQRLPDRMLAGLRRFHGPIMLVMSGRDWVAKEFDDLLKSDAAWQAEFLPRLTQRHDLPYADHTFSSGEWRDQVAGWGLQWLAEVDAGKPKNAPGGA</sequence>